<dbReference type="GO" id="GO:0016758">
    <property type="term" value="F:hexosyltransferase activity"/>
    <property type="evidence" value="ECO:0007669"/>
    <property type="project" value="UniProtKB-ARBA"/>
</dbReference>
<dbReference type="Proteomes" id="UP000184108">
    <property type="component" value="Unassembled WGS sequence"/>
</dbReference>
<dbReference type="PANTHER" id="PTHR22916">
    <property type="entry name" value="GLYCOSYLTRANSFERASE"/>
    <property type="match status" value="1"/>
</dbReference>
<dbReference type="RefSeq" id="WP_073171455.1">
    <property type="nucleotide sequence ID" value="NZ_FQVE01000001.1"/>
</dbReference>
<evidence type="ECO:0000313" key="3">
    <source>
        <dbReference type="Proteomes" id="UP000184108"/>
    </source>
</evidence>
<organism evidence="2 3">
    <name type="scientific">Chryseobacterium vrystaatense</name>
    <dbReference type="NCBI Taxonomy" id="307480"/>
    <lineage>
        <taxon>Bacteria</taxon>
        <taxon>Pseudomonadati</taxon>
        <taxon>Bacteroidota</taxon>
        <taxon>Flavobacteriia</taxon>
        <taxon>Flavobacteriales</taxon>
        <taxon>Weeksellaceae</taxon>
        <taxon>Chryseobacterium group</taxon>
        <taxon>Chryseobacterium</taxon>
    </lineage>
</organism>
<dbReference type="AlphaFoldDB" id="A0A1M4VTK7"/>
<evidence type="ECO:0000259" key="1">
    <source>
        <dbReference type="Pfam" id="PF00535"/>
    </source>
</evidence>
<dbReference type="Gene3D" id="3.90.550.10">
    <property type="entry name" value="Spore Coat Polysaccharide Biosynthesis Protein SpsA, Chain A"/>
    <property type="match status" value="1"/>
</dbReference>
<evidence type="ECO:0000313" key="2">
    <source>
        <dbReference type="EMBL" id="SHE72309.1"/>
    </source>
</evidence>
<proteinExistence type="predicted"/>
<protein>
    <submittedName>
        <fullName evidence="2">Glycosyl transferase family 2</fullName>
    </submittedName>
</protein>
<dbReference type="CDD" id="cd00761">
    <property type="entry name" value="Glyco_tranf_GTA_type"/>
    <property type="match status" value="1"/>
</dbReference>
<dbReference type="InterPro" id="IPR001173">
    <property type="entry name" value="Glyco_trans_2-like"/>
</dbReference>
<feature type="domain" description="Glycosyltransferase 2-like" evidence="1">
    <location>
        <begin position="6"/>
        <end position="165"/>
    </location>
</feature>
<dbReference type="PANTHER" id="PTHR22916:SF3">
    <property type="entry name" value="UDP-GLCNAC:BETAGAL BETA-1,3-N-ACETYLGLUCOSAMINYLTRANSFERASE-LIKE PROTEIN 1"/>
    <property type="match status" value="1"/>
</dbReference>
<dbReference type="EMBL" id="FQVE01000001">
    <property type="protein sequence ID" value="SHE72309.1"/>
    <property type="molecule type" value="Genomic_DNA"/>
</dbReference>
<sequence>MNPKISVIVPCYNQAVYLDECLQSVLDQTFQDWECIIVNDGSTDQTEETAIKWTEKDKRFTYISKKNGGLSSARNAGLEKASGEYIQFLDSDDMIHREKFSKSLSGTKEYPLAVSQFTIYKNHTQHPGYNRVEQNFLSFEGIVLGWDLKFSIPIHCALISRKLLEGFRFDITLKSCEDWLMWIYITQNNPEVLLINEPLAHYRKEDNNSSMSSDLYKILQQRIKIFPILKKLYGDEIHDKLVYHIIEVRSTQFIQQRSEFNKITGGKAISSYLALKRYYYNLFQKKNKK</sequence>
<accession>A0A1M4VTK7</accession>
<dbReference type="Pfam" id="PF00535">
    <property type="entry name" value="Glycos_transf_2"/>
    <property type="match status" value="1"/>
</dbReference>
<gene>
    <name evidence="2" type="ORF">SAMN02787073_0980</name>
</gene>
<name>A0A1M4VTK7_9FLAO</name>
<keyword evidence="2" id="KW-0808">Transferase</keyword>
<dbReference type="SUPFAM" id="SSF53448">
    <property type="entry name" value="Nucleotide-diphospho-sugar transferases"/>
    <property type="match status" value="1"/>
</dbReference>
<reference evidence="3" key="1">
    <citation type="submission" date="2016-11" db="EMBL/GenBank/DDBJ databases">
        <authorList>
            <person name="Varghese N."/>
            <person name="Submissions S."/>
        </authorList>
    </citation>
    <scope>NUCLEOTIDE SEQUENCE [LARGE SCALE GENOMIC DNA]</scope>
    <source>
        <strain evidence="3">YR203</strain>
    </source>
</reference>
<dbReference type="InterPro" id="IPR029044">
    <property type="entry name" value="Nucleotide-diphossugar_trans"/>
</dbReference>